<comment type="caution">
    <text evidence="8">The sequence shown here is derived from an EMBL/GenBank/DDBJ whole genome shotgun (WGS) entry which is preliminary data.</text>
</comment>
<evidence type="ECO:0000313" key="9">
    <source>
        <dbReference type="Proteomes" id="UP000182121"/>
    </source>
</evidence>
<dbReference type="CDD" id="cd08071">
    <property type="entry name" value="MPN_DUF2466"/>
    <property type="match status" value="1"/>
</dbReference>
<dbReference type="PANTHER" id="PTHR30471:SF3">
    <property type="entry name" value="UPF0758 PROTEIN YEES-RELATED"/>
    <property type="match status" value="1"/>
</dbReference>
<evidence type="ECO:0000256" key="2">
    <source>
        <dbReference type="ARBA" id="ARBA00022670"/>
    </source>
</evidence>
<keyword evidence="6" id="KW-0482">Metalloprotease</keyword>
<keyword evidence="2" id="KW-0645">Protease</keyword>
<organism evidence="8 9">
    <name type="scientific">Enterocloster clostridioformis</name>
    <dbReference type="NCBI Taxonomy" id="1531"/>
    <lineage>
        <taxon>Bacteria</taxon>
        <taxon>Bacillati</taxon>
        <taxon>Bacillota</taxon>
        <taxon>Clostridia</taxon>
        <taxon>Lachnospirales</taxon>
        <taxon>Lachnospiraceae</taxon>
        <taxon>Enterocloster</taxon>
    </lineage>
</organism>
<accession>A0A1I0K1W9</accession>
<protein>
    <submittedName>
        <fullName evidence="8">DNA repair protein RadC</fullName>
    </submittedName>
</protein>
<dbReference type="GO" id="GO:0008237">
    <property type="term" value="F:metallopeptidase activity"/>
    <property type="evidence" value="ECO:0007669"/>
    <property type="project" value="UniProtKB-KW"/>
</dbReference>
<gene>
    <name evidence="8" type="ORF">SAMN05216521_108311</name>
</gene>
<evidence type="ECO:0000259" key="7">
    <source>
        <dbReference type="PROSITE" id="PS50249"/>
    </source>
</evidence>
<name>A0A1I0K1W9_9FIRM</name>
<feature type="domain" description="MPN" evidence="7">
    <location>
        <begin position="42"/>
        <end position="165"/>
    </location>
</feature>
<dbReference type="RefSeq" id="WP_074664351.1">
    <property type="nucleotide sequence ID" value="NZ_FOIO01000083.1"/>
</dbReference>
<dbReference type="InterPro" id="IPR037518">
    <property type="entry name" value="MPN"/>
</dbReference>
<proteinExistence type="inferred from homology"/>
<dbReference type="PROSITE" id="PS50249">
    <property type="entry name" value="MPN"/>
    <property type="match status" value="1"/>
</dbReference>
<evidence type="ECO:0000256" key="4">
    <source>
        <dbReference type="ARBA" id="ARBA00022801"/>
    </source>
</evidence>
<dbReference type="InterPro" id="IPR001405">
    <property type="entry name" value="UPF0758"/>
</dbReference>
<keyword evidence="5" id="KW-0862">Zinc</keyword>
<keyword evidence="3" id="KW-0479">Metal-binding</keyword>
<evidence type="ECO:0000256" key="5">
    <source>
        <dbReference type="ARBA" id="ARBA00022833"/>
    </source>
</evidence>
<evidence type="ECO:0000313" key="8">
    <source>
        <dbReference type="EMBL" id="SEU17623.1"/>
    </source>
</evidence>
<dbReference type="EMBL" id="FOIO01000083">
    <property type="protein sequence ID" value="SEU17623.1"/>
    <property type="molecule type" value="Genomic_DNA"/>
</dbReference>
<dbReference type="GO" id="GO:0006508">
    <property type="term" value="P:proteolysis"/>
    <property type="evidence" value="ECO:0007669"/>
    <property type="project" value="UniProtKB-KW"/>
</dbReference>
<dbReference type="Pfam" id="PF04002">
    <property type="entry name" value="RadC"/>
    <property type="match status" value="1"/>
</dbReference>
<sequence length="173" mass="19719">MNQKSKNEIIEDMMRRPIPRKKVGLVRLQMVKEGRALYGMNRMTDPVKAVEMVSPLFAMADREMMLVLSLNTRLEPMALEIAAVGSLNVCCIDCRDIFKHAILNNAAFIMGLHNHPTGNPEPSEEDRKITARMEECGRMLGIPMIDHIIFGEDSLYYSFKEQGRIKYSDEEVA</sequence>
<dbReference type="AlphaFoldDB" id="A0A1I0K1W9"/>
<dbReference type="PANTHER" id="PTHR30471">
    <property type="entry name" value="DNA REPAIR PROTEIN RADC"/>
    <property type="match status" value="1"/>
</dbReference>
<keyword evidence="4" id="KW-0378">Hydrolase</keyword>
<evidence type="ECO:0000256" key="6">
    <source>
        <dbReference type="ARBA" id="ARBA00023049"/>
    </source>
</evidence>
<dbReference type="Proteomes" id="UP000182121">
    <property type="component" value="Unassembled WGS sequence"/>
</dbReference>
<dbReference type="GO" id="GO:0046872">
    <property type="term" value="F:metal ion binding"/>
    <property type="evidence" value="ECO:0007669"/>
    <property type="project" value="UniProtKB-KW"/>
</dbReference>
<comment type="similarity">
    <text evidence="1">Belongs to the UPF0758 family.</text>
</comment>
<reference evidence="8 9" key="1">
    <citation type="submission" date="2016-10" db="EMBL/GenBank/DDBJ databases">
        <authorList>
            <person name="Varghese N."/>
            <person name="Submissions S."/>
        </authorList>
    </citation>
    <scope>NUCLEOTIDE SEQUENCE [LARGE SCALE GENOMIC DNA]</scope>
    <source>
        <strain evidence="8 9">NLAE-zl-C196</strain>
    </source>
</reference>
<dbReference type="Gene3D" id="3.40.140.10">
    <property type="entry name" value="Cytidine Deaminase, domain 2"/>
    <property type="match status" value="1"/>
</dbReference>
<evidence type="ECO:0000256" key="3">
    <source>
        <dbReference type="ARBA" id="ARBA00022723"/>
    </source>
</evidence>
<evidence type="ECO:0000256" key="1">
    <source>
        <dbReference type="ARBA" id="ARBA00010243"/>
    </source>
</evidence>
<dbReference type="InterPro" id="IPR025657">
    <property type="entry name" value="RadC_JAB"/>
</dbReference>